<dbReference type="PANTHER" id="PTHR45912:SF3">
    <property type="entry name" value="CILIA- AND FLAGELLA-ASSOCIATED PROTEIN 47"/>
    <property type="match status" value="1"/>
</dbReference>
<name>A0A2J8JXT8_PANTR</name>
<comment type="caution">
    <text evidence="2">The sequence shown here is derived from an EMBL/GenBank/DDBJ whole genome shotgun (WGS) entry which is preliminary data.</text>
</comment>
<feature type="non-terminal residue" evidence="2">
    <location>
        <position position="89"/>
    </location>
</feature>
<reference evidence="2 3" key="1">
    <citation type="submission" date="2017-12" db="EMBL/GenBank/DDBJ databases">
        <title>High-resolution comparative analysis of great ape genomes.</title>
        <authorList>
            <person name="Pollen A."/>
            <person name="Hastie A."/>
            <person name="Hormozdiari F."/>
            <person name="Dougherty M."/>
            <person name="Liu R."/>
            <person name="Chaisson M."/>
            <person name="Hoppe E."/>
            <person name="Hill C."/>
            <person name="Pang A."/>
            <person name="Hillier L."/>
            <person name="Baker C."/>
            <person name="Armstrong J."/>
            <person name="Shendure J."/>
            <person name="Paten B."/>
            <person name="Wilson R."/>
            <person name="Chao H."/>
            <person name="Schneider V."/>
            <person name="Ventura M."/>
            <person name="Kronenberg Z."/>
            <person name="Murali S."/>
            <person name="Gordon D."/>
            <person name="Cantsilieris S."/>
            <person name="Munson K."/>
            <person name="Nelson B."/>
            <person name="Raja A."/>
            <person name="Underwood J."/>
            <person name="Diekhans M."/>
            <person name="Fiddes I."/>
            <person name="Haussler D."/>
            <person name="Eichler E."/>
        </authorList>
    </citation>
    <scope>NUCLEOTIDE SEQUENCE [LARGE SCALE GENOMIC DNA]</scope>
    <source>
        <strain evidence="2">Yerkes chimp pedigree #C0471</strain>
    </source>
</reference>
<dbReference type="Proteomes" id="UP000236370">
    <property type="component" value="Unassembled WGS sequence"/>
</dbReference>
<dbReference type="PANTHER" id="PTHR45912">
    <property type="entry name" value="CILIA- AND FLAGELLA-ASSOCIATED PROTEIN 47"/>
    <property type="match status" value="1"/>
</dbReference>
<evidence type="ECO:0000313" key="3">
    <source>
        <dbReference type="Proteomes" id="UP000236370"/>
    </source>
</evidence>
<sequence>IPKIHEFEYEIQFESEAMKSKLESCVALYMIEKSYDIMAKRITFIFNLVFTPKKPLRNPEPFTAHFLPGSDLEFFVKPQAGELLPFNTN</sequence>
<feature type="domain" description="CFAP47-like immunoglobulin-like" evidence="1">
    <location>
        <begin position="4"/>
        <end position="58"/>
    </location>
</feature>
<dbReference type="Pfam" id="PF26579">
    <property type="entry name" value="Ig_CFAP47"/>
    <property type="match status" value="1"/>
</dbReference>
<evidence type="ECO:0000313" key="2">
    <source>
        <dbReference type="EMBL" id="PNI27573.1"/>
    </source>
</evidence>
<organism evidence="2 3">
    <name type="scientific">Pan troglodytes</name>
    <name type="common">Chimpanzee</name>
    <dbReference type="NCBI Taxonomy" id="9598"/>
    <lineage>
        <taxon>Eukaryota</taxon>
        <taxon>Metazoa</taxon>
        <taxon>Chordata</taxon>
        <taxon>Craniata</taxon>
        <taxon>Vertebrata</taxon>
        <taxon>Euteleostomi</taxon>
        <taxon>Mammalia</taxon>
        <taxon>Eutheria</taxon>
        <taxon>Euarchontoglires</taxon>
        <taxon>Primates</taxon>
        <taxon>Haplorrhini</taxon>
        <taxon>Catarrhini</taxon>
        <taxon>Hominidae</taxon>
        <taxon>Pan</taxon>
    </lineage>
</organism>
<accession>A0A2J8JXT8</accession>
<dbReference type="InterPro" id="IPR058952">
    <property type="entry name" value="Ig_CFAP47"/>
</dbReference>
<evidence type="ECO:0000259" key="1">
    <source>
        <dbReference type="Pfam" id="PF26579"/>
    </source>
</evidence>
<dbReference type="EMBL" id="NBAG03000411">
    <property type="protein sequence ID" value="PNI27573.1"/>
    <property type="molecule type" value="Genomic_DNA"/>
</dbReference>
<dbReference type="AlphaFoldDB" id="A0A2J8JXT8"/>
<protein>
    <submittedName>
        <fullName evidence="2">CFAP47 isoform 3</fullName>
    </submittedName>
</protein>
<gene>
    <name evidence="2" type="ORF">CK820_G0043435</name>
</gene>
<feature type="non-terminal residue" evidence="2">
    <location>
        <position position="1"/>
    </location>
</feature>
<proteinExistence type="predicted"/>